<sequence>MKSFRFLCVLLILIYSCIPILMKFCAFDLQNKRKVI</sequence>
<evidence type="ECO:0000313" key="2">
    <source>
        <dbReference type="Proteomes" id="UP000054359"/>
    </source>
</evidence>
<dbReference type="Proteomes" id="UP000054359">
    <property type="component" value="Unassembled WGS sequence"/>
</dbReference>
<dbReference type="PROSITE" id="PS51257">
    <property type="entry name" value="PROKAR_LIPOPROTEIN"/>
    <property type="match status" value="1"/>
</dbReference>
<protein>
    <submittedName>
        <fullName evidence="1">Uncharacterized protein</fullName>
    </submittedName>
</protein>
<gene>
    <name evidence="1" type="ORF">X975_07736</name>
</gene>
<keyword evidence="2" id="KW-1185">Reference proteome</keyword>
<feature type="non-terminal residue" evidence="1">
    <location>
        <position position="36"/>
    </location>
</feature>
<reference evidence="1 2" key="1">
    <citation type="submission" date="2013-11" db="EMBL/GenBank/DDBJ databases">
        <title>Genome sequencing of Stegodyphus mimosarum.</title>
        <authorList>
            <person name="Bechsgaard J."/>
        </authorList>
    </citation>
    <scope>NUCLEOTIDE SEQUENCE [LARGE SCALE GENOMIC DNA]</scope>
</reference>
<dbReference type="EMBL" id="KK117368">
    <property type="protein sequence ID" value="KFM70274.1"/>
    <property type="molecule type" value="Genomic_DNA"/>
</dbReference>
<organism evidence="1 2">
    <name type="scientific">Stegodyphus mimosarum</name>
    <name type="common">African social velvet spider</name>
    <dbReference type="NCBI Taxonomy" id="407821"/>
    <lineage>
        <taxon>Eukaryota</taxon>
        <taxon>Metazoa</taxon>
        <taxon>Ecdysozoa</taxon>
        <taxon>Arthropoda</taxon>
        <taxon>Chelicerata</taxon>
        <taxon>Arachnida</taxon>
        <taxon>Araneae</taxon>
        <taxon>Araneomorphae</taxon>
        <taxon>Entelegynae</taxon>
        <taxon>Eresoidea</taxon>
        <taxon>Eresidae</taxon>
        <taxon>Stegodyphus</taxon>
    </lineage>
</organism>
<dbReference type="AlphaFoldDB" id="A0A087TYT5"/>
<proteinExistence type="predicted"/>
<accession>A0A087TYT5</accession>
<evidence type="ECO:0000313" key="1">
    <source>
        <dbReference type="EMBL" id="KFM70274.1"/>
    </source>
</evidence>
<name>A0A087TYT5_STEMI</name>